<evidence type="ECO:0000256" key="5">
    <source>
        <dbReference type="ARBA" id="ARBA00023242"/>
    </source>
</evidence>
<evidence type="ECO:0000256" key="2">
    <source>
        <dbReference type="ARBA" id="ARBA00022079"/>
    </source>
</evidence>
<dbReference type="GO" id="GO:0003677">
    <property type="term" value="F:DNA binding"/>
    <property type="evidence" value="ECO:0007669"/>
    <property type="project" value="InterPro"/>
</dbReference>
<evidence type="ECO:0000256" key="1">
    <source>
        <dbReference type="ARBA" id="ARBA00004123"/>
    </source>
</evidence>
<dbReference type="PANTHER" id="PTHR13946">
    <property type="entry name" value="DNA-DIRECTED RNA POLYMERASE I,II,III"/>
    <property type="match status" value="1"/>
</dbReference>
<dbReference type="InterPro" id="IPR022905">
    <property type="entry name" value="Rpo11-like"/>
</dbReference>
<dbReference type="InterPro" id="IPR009025">
    <property type="entry name" value="RBP11-like_dimer"/>
</dbReference>
<dbReference type="InterPro" id="IPR033898">
    <property type="entry name" value="RNAP_AC19"/>
</dbReference>
<organism evidence="9">
    <name type="scientific">Nyssomyia neivai</name>
    <dbReference type="NCBI Taxonomy" id="330878"/>
    <lineage>
        <taxon>Eukaryota</taxon>
        <taxon>Metazoa</taxon>
        <taxon>Ecdysozoa</taxon>
        <taxon>Arthropoda</taxon>
        <taxon>Hexapoda</taxon>
        <taxon>Insecta</taxon>
        <taxon>Pterygota</taxon>
        <taxon>Neoptera</taxon>
        <taxon>Endopterygota</taxon>
        <taxon>Diptera</taxon>
        <taxon>Nematocera</taxon>
        <taxon>Psychodoidea</taxon>
        <taxon>Psychodidae</taxon>
        <taxon>Nyssomyia</taxon>
    </lineage>
</organism>
<evidence type="ECO:0000256" key="3">
    <source>
        <dbReference type="ARBA" id="ARBA00022478"/>
    </source>
</evidence>
<dbReference type="GO" id="GO:0046983">
    <property type="term" value="F:protein dimerization activity"/>
    <property type="evidence" value="ECO:0007669"/>
    <property type="project" value="InterPro"/>
</dbReference>
<dbReference type="SUPFAM" id="SSF55257">
    <property type="entry name" value="RBP11-like subunits of RNA polymerase"/>
    <property type="match status" value="1"/>
</dbReference>
<keyword evidence="5" id="KW-0539">Nucleus</keyword>
<dbReference type="GO" id="GO:0006362">
    <property type="term" value="P:transcription elongation by RNA polymerase I"/>
    <property type="evidence" value="ECO:0007669"/>
    <property type="project" value="TreeGrafter"/>
</dbReference>
<dbReference type="GO" id="GO:0005666">
    <property type="term" value="C:RNA polymerase III complex"/>
    <property type="evidence" value="ECO:0007669"/>
    <property type="project" value="TreeGrafter"/>
</dbReference>
<sequence length="100" mass="11437">MPLLAELTGDDENMDNCRTFVFENEDHTLGNALRSIIVRYPDVLFVGYTIPHPAESTLNFRIQTIPTVRAIDILRRGLQDLEAVCDVTLEKFEDAMRRAK</sequence>
<dbReference type="InterPro" id="IPR008193">
    <property type="entry name" value="RNA_pol_Rpb11_13-16kDa_CS"/>
</dbReference>
<keyword evidence="3 9" id="KW-0240">DNA-directed RNA polymerase</keyword>
<dbReference type="HAMAP" id="MF_00261">
    <property type="entry name" value="RNApol_arch_Rpo11"/>
    <property type="match status" value="1"/>
</dbReference>
<name>A0A1L8DGF5_9DIPT</name>
<evidence type="ECO:0000259" key="8">
    <source>
        <dbReference type="Pfam" id="PF13656"/>
    </source>
</evidence>
<dbReference type="GO" id="GO:0006383">
    <property type="term" value="P:transcription by RNA polymerase III"/>
    <property type="evidence" value="ECO:0007669"/>
    <property type="project" value="TreeGrafter"/>
</dbReference>
<proteinExistence type="inferred from homology"/>
<evidence type="ECO:0000256" key="4">
    <source>
        <dbReference type="ARBA" id="ARBA00023163"/>
    </source>
</evidence>
<dbReference type="FunFam" id="3.30.1360.10:FF:000006">
    <property type="entry name" value="DNA-directed RNA polymerases I and III subunit RPAC2"/>
    <property type="match status" value="1"/>
</dbReference>
<evidence type="ECO:0000256" key="7">
    <source>
        <dbReference type="ARBA" id="ARBA00031757"/>
    </source>
</evidence>
<dbReference type="CDD" id="cd07029">
    <property type="entry name" value="RNAP_I_III_AC19"/>
    <property type="match status" value="1"/>
</dbReference>
<dbReference type="GO" id="GO:0005736">
    <property type="term" value="C:RNA polymerase I complex"/>
    <property type="evidence" value="ECO:0007669"/>
    <property type="project" value="TreeGrafter"/>
</dbReference>
<reference evidence="9" key="1">
    <citation type="submission" date="2016-12" db="EMBL/GenBank/DDBJ databases">
        <title>An insight into the sialome and mialome of the sand fly, Nyssomyia neivai.</title>
        <authorList>
            <person name="Sebastian V."/>
            <person name="Goulart T.M."/>
            <person name="Oliveira W."/>
            <person name="Calvo E."/>
            <person name="Oliveira L.F."/>
            <person name="Pinto M.C."/>
            <person name="Rosselino A.M."/>
            <person name="Ribeiro J.M."/>
        </authorList>
    </citation>
    <scope>NUCLEOTIDE SEQUENCE</scope>
</reference>
<dbReference type="InterPro" id="IPR036603">
    <property type="entry name" value="RBP11-like"/>
</dbReference>
<dbReference type="GO" id="GO:0003899">
    <property type="term" value="F:DNA-directed RNA polymerase activity"/>
    <property type="evidence" value="ECO:0007669"/>
    <property type="project" value="InterPro"/>
</dbReference>
<dbReference type="EMBL" id="GFDF01008573">
    <property type="protein sequence ID" value="JAV05511.1"/>
    <property type="molecule type" value="Transcribed_RNA"/>
</dbReference>
<protein>
    <recommendedName>
        <fullName evidence="2">DNA-directed RNA polymerases I and III subunit RPAC2</fullName>
    </recommendedName>
    <alternativeName>
        <fullName evidence="7">DNA-directed RNA polymerase I subunit D</fullName>
    </alternativeName>
</protein>
<dbReference type="PROSITE" id="PS01154">
    <property type="entry name" value="RNA_POL_L_13KD"/>
    <property type="match status" value="1"/>
</dbReference>
<keyword evidence="4" id="KW-0804">Transcription</keyword>
<accession>A0A1L8DGF5</accession>
<comment type="similarity">
    <text evidence="6">Belongs to the archaeal Rpo11/eukaryotic RPB11/RPC19 RNA polymerase subunit family.</text>
</comment>
<evidence type="ECO:0000256" key="6">
    <source>
        <dbReference type="ARBA" id="ARBA00025751"/>
    </source>
</evidence>
<dbReference type="PANTHER" id="PTHR13946:SF28">
    <property type="entry name" value="DNA-DIRECTED RNA POLYMERASES I AND III SUBUNIT RPAC2"/>
    <property type="match status" value="1"/>
</dbReference>
<dbReference type="AlphaFoldDB" id="A0A1L8DGF5"/>
<evidence type="ECO:0000313" key="9">
    <source>
        <dbReference type="EMBL" id="JAV05511.1"/>
    </source>
</evidence>
<dbReference type="Gene3D" id="3.30.1360.10">
    <property type="entry name" value="RNA polymerase, RBP11-like subunit"/>
    <property type="match status" value="1"/>
</dbReference>
<dbReference type="Pfam" id="PF13656">
    <property type="entry name" value="RNA_pol_L_2"/>
    <property type="match status" value="1"/>
</dbReference>
<comment type="subcellular location">
    <subcellularLocation>
        <location evidence="1">Nucleus</location>
    </subcellularLocation>
</comment>
<feature type="domain" description="DNA-directed RNA polymerase RBP11-like dimerisation" evidence="8">
    <location>
        <begin position="18"/>
        <end position="90"/>
    </location>
</feature>